<reference evidence="3 4" key="1">
    <citation type="submission" date="2024-06" db="EMBL/GenBank/DDBJ databases">
        <title>The Natural Products Discovery Center: Release of the First 8490 Sequenced Strains for Exploring Actinobacteria Biosynthetic Diversity.</title>
        <authorList>
            <person name="Kalkreuter E."/>
            <person name="Kautsar S.A."/>
            <person name="Yang D."/>
            <person name="Bader C.D."/>
            <person name="Teijaro C.N."/>
            <person name="Fluegel L."/>
            <person name="Davis C.M."/>
            <person name="Simpson J.R."/>
            <person name="Lauterbach L."/>
            <person name="Steele A.D."/>
            <person name="Gui C."/>
            <person name="Meng S."/>
            <person name="Li G."/>
            <person name="Viehrig K."/>
            <person name="Ye F."/>
            <person name="Su P."/>
            <person name="Kiefer A.F."/>
            <person name="Nichols A."/>
            <person name="Cepeda A.J."/>
            <person name="Yan W."/>
            <person name="Fan B."/>
            <person name="Jiang Y."/>
            <person name="Adhikari A."/>
            <person name="Zheng C.-J."/>
            <person name="Schuster L."/>
            <person name="Cowan T.M."/>
            <person name="Smanski M.J."/>
            <person name="Chevrette M.G."/>
            <person name="De Carvalho L.P.S."/>
            <person name="Shen B."/>
        </authorList>
    </citation>
    <scope>NUCLEOTIDE SEQUENCE [LARGE SCALE GENOMIC DNA]</scope>
    <source>
        <strain evidence="3 4">NPDC000837</strain>
    </source>
</reference>
<proteinExistence type="predicted"/>
<dbReference type="Proteomes" id="UP001445472">
    <property type="component" value="Unassembled WGS sequence"/>
</dbReference>
<keyword evidence="1 3" id="KW-0378">Hydrolase</keyword>
<sequence>MGSSALIVIDMINTYDHADADLLLPSVTQAVPAVVRLLDRARSQHVPVIYVNDNFGEWRSHHGEILRTALSGDHADLVEPLRPDDDSLFVVKARHSIFFETPLAYLLGQLDVRHVVLCGQVTEQCILYSALDAHIRHLDVSVPRDAVAHIHEDLADAALRMMERNMGAEIVTVDTVHF</sequence>
<dbReference type="CDD" id="cd00431">
    <property type="entry name" value="cysteine_hydrolases"/>
    <property type="match status" value="1"/>
</dbReference>
<accession>A0ABV1UM26</accession>
<gene>
    <name evidence="3" type="ORF">ABT276_00250</name>
</gene>
<dbReference type="PANTHER" id="PTHR43540:SF6">
    <property type="entry name" value="ISOCHORISMATASE-LIKE DOMAIN-CONTAINING PROTEIN"/>
    <property type="match status" value="1"/>
</dbReference>
<evidence type="ECO:0000259" key="2">
    <source>
        <dbReference type="Pfam" id="PF00857"/>
    </source>
</evidence>
<keyword evidence="4" id="KW-1185">Reference proteome</keyword>
<feature type="domain" description="Isochorismatase-like" evidence="2">
    <location>
        <begin position="4"/>
        <end position="174"/>
    </location>
</feature>
<organism evidence="3 4">
    <name type="scientific">Streptomyces xantholiticus</name>
    <dbReference type="NCBI Taxonomy" id="68285"/>
    <lineage>
        <taxon>Bacteria</taxon>
        <taxon>Bacillati</taxon>
        <taxon>Actinomycetota</taxon>
        <taxon>Actinomycetes</taxon>
        <taxon>Kitasatosporales</taxon>
        <taxon>Streptomycetaceae</taxon>
        <taxon>Streptomyces</taxon>
    </lineage>
</organism>
<dbReference type="InterPro" id="IPR050272">
    <property type="entry name" value="Isochorismatase-like_hydrls"/>
</dbReference>
<dbReference type="Gene3D" id="3.40.50.850">
    <property type="entry name" value="Isochorismatase-like"/>
    <property type="match status" value="1"/>
</dbReference>
<comment type="caution">
    <text evidence="3">The sequence shown here is derived from an EMBL/GenBank/DDBJ whole genome shotgun (WGS) entry which is preliminary data.</text>
</comment>
<protein>
    <submittedName>
        <fullName evidence="3">Isochorismatase family cysteine hydrolase</fullName>
        <ecNumber evidence="3">3.-.-.-</ecNumber>
    </submittedName>
</protein>
<dbReference type="PANTHER" id="PTHR43540">
    <property type="entry name" value="PEROXYUREIDOACRYLATE/UREIDOACRYLATE AMIDOHYDROLASE-RELATED"/>
    <property type="match status" value="1"/>
</dbReference>
<dbReference type="GO" id="GO:0016787">
    <property type="term" value="F:hydrolase activity"/>
    <property type="evidence" value="ECO:0007669"/>
    <property type="project" value="UniProtKB-KW"/>
</dbReference>
<dbReference type="InterPro" id="IPR000868">
    <property type="entry name" value="Isochorismatase-like_dom"/>
</dbReference>
<dbReference type="Pfam" id="PF00857">
    <property type="entry name" value="Isochorismatase"/>
    <property type="match status" value="1"/>
</dbReference>
<evidence type="ECO:0000313" key="4">
    <source>
        <dbReference type="Proteomes" id="UP001445472"/>
    </source>
</evidence>
<dbReference type="EMBL" id="JBEPBX010000001">
    <property type="protein sequence ID" value="MER6611863.1"/>
    <property type="molecule type" value="Genomic_DNA"/>
</dbReference>
<evidence type="ECO:0000256" key="1">
    <source>
        <dbReference type="ARBA" id="ARBA00022801"/>
    </source>
</evidence>
<dbReference type="RefSeq" id="WP_351974407.1">
    <property type="nucleotide sequence ID" value="NZ_JBEPBX010000001.1"/>
</dbReference>
<evidence type="ECO:0000313" key="3">
    <source>
        <dbReference type="EMBL" id="MER6611863.1"/>
    </source>
</evidence>
<name>A0ABV1UM26_9ACTN</name>
<dbReference type="EC" id="3.-.-.-" evidence="3"/>
<dbReference type="InterPro" id="IPR036380">
    <property type="entry name" value="Isochorismatase-like_sf"/>
</dbReference>
<dbReference type="SUPFAM" id="SSF52499">
    <property type="entry name" value="Isochorismatase-like hydrolases"/>
    <property type="match status" value="1"/>
</dbReference>